<keyword evidence="3" id="KW-1185">Reference proteome</keyword>
<feature type="region of interest" description="Disordered" evidence="1">
    <location>
        <begin position="1"/>
        <end position="20"/>
    </location>
</feature>
<gene>
    <name evidence="2" type="ORF">GCM10009825_08880</name>
</gene>
<dbReference type="Proteomes" id="UP001500102">
    <property type="component" value="Unassembled WGS sequence"/>
</dbReference>
<comment type="caution">
    <text evidence="2">The sequence shown here is derived from an EMBL/GenBank/DDBJ whole genome shotgun (WGS) entry which is preliminary data.</text>
</comment>
<accession>A0ABN2YLG4</accession>
<evidence type="ECO:0000256" key="1">
    <source>
        <dbReference type="SAM" id="MobiDB-lite"/>
    </source>
</evidence>
<evidence type="ECO:0000313" key="2">
    <source>
        <dbReference type="EMBL" id="GAA2128993.1"/>
    </source>
</evidence>
<sequence>MELPAEGNVGGRRPAERIPERAQLAGIAPFPGRGGSEEALKDGQEAGLSEGAMAATLRTLACSRESRNCLCGQREAGRTV</sequence>
<protein>
    <submittedName>
        <fullName evidence="2">Uncharacterized protein</fullName>
    </submittedName>
</protein>
<feature type="region of interest" description="Disordered" evidence="1">
    <location>
        <begin position="26"/>
        <end position="47"/>
    </location>
</feature>
<organism evidence="2 3">
    <name type="scientific">Arthrobacter humicola</name>
    <dbReference type="NCBI Taxonomy" id="409291"/>
    <lineage>
        <taxon>Bacteria</taxon>
        <taxon>Bacillati</taxon>
        <taxon>Actinomycetota</taxon>
        <taxon>Actinomycetes</taxon>
        <taxon>Micrococcales</taxon>
        <taxon>Micrococcaceae</taxon>
        <taxon>Arthrobacter</taxon>
    </lineage>
</organism>
<proteinExistence type="predicted"/>
<feature type="compositionally biased region" description="Basic and acidic residues" evidence="1">
    <location>
        <begin position="35"/>
        <end position="44"/>
    </location>
</feature>
<evidence type="ECO:0000313" key="3">
    <source>
        <dbReference type="Proteomes" id="UP001500102"/>
    </source>
</evidence>
<dbReference type="EMBL" id="BAAAQB010000012">
    <property type="protein sequence ID" value="GAA2128993.1"/>
    <property type="molecule type" value="Genomic_DNA"/>
</dbReference>
<name>A0ABN2YLG4_9MICC</name>
<reference evidence="2 3" key="1">
    <citation type="journal article" date="2019" name="Int. J. Syst. Evol. Microbiol.">
        <title>The Global Catalogue of Microorganisms (GCM) 10K type strain sequencing project: providing services to taxonomists for standard genome sequencing and annotation.</title>
        <authorList>
            <consortium name="The Broad Institute Genomics Platform"/>
            <consortium name="The Broad Institute Genome Sequencing Center for Infectious Disease"/>
            <person name="Wu L."/>
            <person name="Ma J."/>
        </authorList>
    </citation>
    <scope>NUCLEOTIDE SEQUENCE [LARGE SCALE GENOMIC DNA]</scope>
    <source>
        <strain evidence="2 3">JCM 15921</strain>
    </source>
</reference>